<dbReference type="InterPro" id="IPR012292">
    <property type="entry name" value="Globin/Proto"/>
</dbReference>
<dbReference type="Proteomes" id="UP001344888">
    <property type="component" value="Unassembled WGS sequence"/>
</dbReference>
<evidence type="ECO:0000313" key="4">
    <source>
        <dbReference type="EMBL" id="MEC1180177.1"/>
    </source>
</evidence>
<dbReference type="GO" id="GO:0019825">
    <property type="term" value="F:oxygen binding"/>
    <property type="evidence" value="ECO:0007669"/>
    <property type="project" value="InterPro"/>
</dbReference>
<dbReference type="InterPro" id="IPR039379">
    <property type="entry name" value="Protoglobin_sensor_dom"/>
</dbReference>
<dbReference type="CDD" id="cd01068">
    <property type="entry name" value="globin_sensor"/>
    <property type="match status" value="1"/>
</dbReference>
<dbReference type="RefSeq" id="WP_326124734.1">
    <property type="nucleotide sequence ID" value="NZ_JARSFG010000022.1"/>
</dbReference>
<feature type="domain" description="Methyl-accepting transducer" evidence="3">
    <location>
        <begin position="190"/>
        <end position="418"/>
    </location>
</feature>
<dbReference type="InterPro" id="IPR044398">
    <property type="entry name" value="Globin-sensor_dom"/>
</dbReference>
<comment type="caution">
    <text evidence="4">The sequence shown here is derived from an EMBL/GenBank/DDBJ whole genome shotgun (WGS) entry which is preliminary data.</text>
</comment>
<dbReference type="PROSITE" id="PS50111">
    <property type="entry name" value="CHEMOTAXIS_TRANSDUC_2"/>
    <property type="match status" value="1"/>
</dbReference>
<dbReference type="Pfam" id="PF11563">
    <property type="entry name" value="Protoglobin"/>
    <property type="match status" value="1"/>
</dbReference>
<dbReference type="InterPro" id="IPR009050">
    <property type="entry name" value="Globin-like_sf"/>
</dbReference>
<evidence type="ECO:0000256" key="2">
    <source>
        <dbReference type="PROSITE-ProRule" id="PRU00284"/>
    </source>
</evidence>
<keyword evidence="1 2" id="KW-0807">Transducer</keyword>
<evidence type="ECO:0000313" key="5">
    <source>
        <dbReference type="Proteomes" id="UP001344888"/>
    </source>
</evidence>
<dbReference type="PANTHER" id="PTHR32089">
    <property type="entry name" value="METHYL-ACCEPTING CHEMOTAXIS PROTEIN MCPB"/>
    <property type="match status" value="1"/>
</dbReference>
<dbReference type="Gene3D" id="1.10.490.10">
    <property type="entry name" value="Globins"/>
    <property type="match status" value="1"/>
</dbReference>
<dbReference type="GO" id="GO:0016020">
    <property type="term" value="C:membrane"/>
    <property type="evidence" value="ECO:0007669"/>
    <property type="project" value="InterPro"/>
</dbReference>
<accession>A0AAW9NUN5</accession>
<dbReference type="SMART" id="SM00283">
    <property type="entry name" value="MA"/>
    <property type="match status" value="1"/>
</dbReference>
<dbReference type="AlphaFoldDB" id="A0AAW9NUN5"/>
<dbReference type="SUPFAM" id="SSF58104">
    <property type="entry name" value="Methyl-accepting chemotaxis protein (MCP) signaling domain"/>
    <property type="match status" value="1"/>
</dbReference>
<sequence>MRKKEKEERIHLDQFSVEMRIDSKIAKQIGMLQMTKRDLQFLRAFQPYVEQNIDAIVGHFYGAIGMEQSLTKIINENSSVERLKQTLKKHIGEMFSGQIDEQFFLTRQRIAQVHVHIGLPTKYYIGAFQNLFISLMDIVEQQIEHPEDKFATLRAISKILNFEQQIVLEAFENVVQQAQLKNEEQKQYVSQQIIETTESLVAISEHTSSTVNQLHQQSEGVVHYAEEALQISSDAKGRANEGNHQIKQSLQQMERIIQSVEEIALDINELVTISKEMEGIIAIVTNIADQTNLLSLNAAIEAARAGEAGKGFSVVAGEVRNLSEQTKQSTKNVAALLQSSNIQTGKLLSSMERIQKAVALGEQSLSATAQRFTQILSAMEEQQQKNSLVGQEVHTIGQVIDNLGAAFNEVSHSVDSLAAVAKDLV</sequence>
<organism evidence="4 5">
    <name type="scientific">Metasolibacillus meyeri</name>
    <dbReference type="NCBI Taxonomy" id="1071052"/>
    <lineage>
        <taxon>Bacteria</taxon>
        <taxon>Bacillati</taxon>
        <taxon>Bacillota</taxon>
        <taxon>Bacilli</taxon>
        <taxon>Bacillales</taxon>
        <taxon>Caryophanaceae</taxon>
        <taxon>Metasolibacillus</taxon>
    </lineage>
</organism>
<dbReference type="InterPro" id="IPR004089">
    <property type="entry name" value="MCPsignal_dom"/>
</dbReference>
<reference evidence="4 5" key="1">
    <citation type="submission" date="2023-03" db="EMBL/GenBank/DDBJ databases">
        <title>Bacillus Genome Sequencing.</title>
        <authorList>
            <person name="Dunlap C."/>
        </authorList>
    </citation>
    <scope>NUCLEOTIDE SEQUENCE [LARGE SCALE GENOMIC DNA]</scope>
    <source>
        <strain evidence="4 5">B-59205</strain>
    </source>
</reference>
<dbReference type="Gene3D" id="1.10.287.950">
    <property type="entry name" value="Methyl-accepting chemotaxis protein"/>
    <property type="match status" value="1"/>
</dbReference>
<proteinExistence type="predicted"/>
<protein>
    <submittedName>
        <fullName evidence="4">Globin-coupled sensor protein</fullName>
    </submittedName>
</protein>
<dbReference type="SUPFAM" id="SSF46458">
    <property type="entry name" value="Globin-like"/>
    <property type="match status" value="1"/>
</dbReference>
<keyword evidence="5" id="KW-1185">Reference proteome</keyword>
<dbReference type="EMBL" id="JARSFG010000022">
    <property type="protein sequence ID" value="MEC1180177.1"/>
    <property type="molecule type" value="Genomic_DNA"/>
</dbReference>
<dbReference type="GO" id="GO:0020037">
    <property type="term" value="F:heme binding"/>
    <property type="evidence" value="ECO:0007669"/>
    <property type="project" value="InterPro"/>
</dbReference>
<dbReference type="PANTHER" id="PTHR32089:SF112">
    <property type="entry name" value="LYSOZYME-LIKE PROTEIN-RELATED"/>
    <property type="match status" value="1"/>
</dbReference>
<dbReference type="GO" id="GO:0007165">
    <property type="term" value="P:signal transduction"/>
    <property type="evidence" value="ECO:0007669"/>
    <property type="project" value="UniProtKB-KW"/>
</dbReference>
<name>A0AAW9NUN5_9BACL</name>
<gene>
    <name evidence="4" type="ORF">P9B03_16865</name>
</gene>
<evidence type="ECO:0000256" key="1">
    <source>
        <dbReference type="ARBA" id="ARBA00023224"/>
    </source>
</evidence>
<dbReference type="Pfam" id="PF00015">
    <property type="entry name" value="MCPsignal"/>
    <property type="match status" value="1"/>
</dbReference>
<evidence type="ECO:0000259" key="3">
    <source>
        <dbReference type="PROSITE" id="PS50111"/>
    </source>
</evidence>